<dbReference type="WBParaSite" id="MBELARI_LOCUS20589">
    <property type="protein sequence ID" value="MBELARI_LOCUS20589"/>
    <property type="gene ID" value="MBELARI_LOCUS20589"/>
</dbReference>
<keyword evidence="2" id="KW-1185">Reference proteome</keyword>
<name>A0AAF3F466_9BILA</name>
<proteinExistence type="predicted"/>
<evidence type="ECO:0000313" key="3">
    <source>
        <dbReference type="WBParaSite" id="MBELARI_LOCUS20589"/>
    </source>
</evidence>
<feature type="compositionally biased region" description="Basic and acidic residues" evidence="1">
    <location>
        <begin position="516"/>
        <end position="534"/>
    </location>
</feature>
<feature type="region of interest" description="Disordered" evidence="1">
    <location>
        <begin position="349"/>
        <end position="368"/>
    </location>
</feature>
<reference evidence="3" key="1">
    <citation type="submission" date="2024-02" db="UniProtKB">
        <authorList>
            <consortium name="WormBaseParasite"/>
        </authorList>
    </citation>
    <scope>IDENTIFICATION</scope>
</reference>
<accession>A0AAF3F466</accession>
<feature type="compositionally biased region" description="Basic and acidic residues" evidence="1">
    <location>
        <begin position="358"/>
        <end position="368"/>
    </location>
</feature>
<dbReference type="Proteomes" id="UP000887575">
    <property type="component" value="Unassembled WGS sequence"/>
</dbReference>
<protein>
    <submittedName>
        <fullName evidence="3">Uncharacterized protein</fullName>
    </submittedName>
</protein>
<evidence type="ECO:0000256" key="1">
    <source>
        <dbReference type="SAM" id="MobiDB-lite"/>
    </source>
</evidence>
<dbReference type="AlphaFoldDB" id="A0AAF3F466"/>
<evidence type="ECO:0000313" key="2">
    <source>
        <dbReference type="Proteomes" id="UP000887575"/>
    </source>
</evidence>
<sequence length="621" mass="69120">MEQNYIIVQGKDKKVVKVQVRCGQINEYTLRRAFQLDKELPVSLWKDDLFLGVRPEGVGNEGYEVTVVNIEEHLGLIVLRSEKAIGPKSPRLVPAEKSESFLLAGFGDMNTGTQQLVYSTGIVHSVGHHFCRSGKSMGPLVLGTLPGSRRDSGGACWSAKGLIGIICGVITVPETTYTHAISEEAIYSPTNYISPATKIRLSIVRELGNEKCASIKASVEKKGETTTCLVSFNCLLMAQNIFVPSSPPPMAQSIDKWMYYAFHFGSIFPRNCTEFTRSFRRRLLERQWTYWHKFPKNYMIPATLIQECLEDQLKKEEEEEIRKKEEGSLERKADSPDVFCLAQRKKKLGESGNEEEMGEKRGGEKEVGDLKKKEGPTCLALVAYLKFYVALTIFVSGCRSESIVCRCCCSPLIAVPGLVFLFERIGSAKSFCAIQGDRTWSAQTYPGDGRYCFDPSVAPLSSKKRKAITELSHTHLKTVPMGPGPSQAENESVGPPMSNNQVNIGSEKKSRRYSTSKKELDNVLSNRSKDKSETIARVRQLQGNATAKSTSTPILLESTTDASKSEQTFVFVQGKRIIYANGFSDGPPTLQPEIIFSNSSKHAQQLDQRPILLLDRRPINR</sequence>
<organism evidence="2 3">
    <name type="scientific">Mesorhabditis belari</name>
    <dbReference type="NCBI Taxonomy" id="2138241"/>
    <lineage>
        <taxon>Eukaryota</taxon>
        <taxon>Metazoa</taxon>
        <taxon>Ecdysozoa</taxon>
        <taxon>Nematoda</taxon>
        <taxon>Chromadorea</taxon>
        <taxon>Rhabditida</taxon>
        <taxon>Rhabditina</taxon>
        <taxon>Rhabditomorpha</taxon>
        <taxon>Rhabditoidea</taxon>
        <taxon>Rhabditidae</taxon>
        <taxon>Mesorhabditinae</taxon>
        <taxon>Mesorhabditis</taxon>
    </lineage>
</organism>
<feature type="region of interest" description="Disordered" evidence="1">
    <location>
        <begin position="476"/>
        <end position="534"/>
    </location>
</feature>